<feature type="transmembrane region" description="Helical" evidence="1">
    <location>
        <begin position="6"/>
        <end position="27"/>
    </location>
</feature>
<organism evidence="2">
    <name type="scientific">Oryza brachyantha</name>
    <name type="common">malo sina</name>
    <dbReference type="NCBI Taxonomy" id="4533"/>
    <lineage>
        <taxon>Eukaryota</taxon>
        <taxon>Viridiplantae</taxon>
        <taxon>Streptophyta</taxon>
        <taxon>Embryophyta</taxon>
        <taxon>Tracheophyta</taxon>
        <taxon>Spermatophyta</taxon>
        <taxon>Magnoliopsida</taxon>
        <taxon>Liliopsida</taxon>
        <taxon>Poales</taxon>
        <taxon>Poaceae</taxon>
        <taxon>BOP clade</taxon>
        <taxon>Oryzoideae</taxon>
        <taxon>Oryzeae</taxon>
        <taxon>Oryzinae</taxon>
        <taxon>Oryza</taxon>
    </lineage>
</organism>
<keyword evidence="1" id="KW-0472">Membrane</keyword>
<keyword evidence="1" id="KW-0812">Transmembrane</keyword>
<dbReference type="AlphaFoldDB" id="J3M873"/>
<dbReference type="Gramene" id="OB05G27970.1">
    <property type="protein sequence ID" value="OB05G27970.1"/>
    <property type="gene ID" value="OB05G27970"/>
</dbReference>
<evidence type="ECO:0000313" key="2">
    <source>
        <dbReference type="EnsemblPlants" id="OB05G27970.1"/>
    </source>
</evidence>
<dbReference type="Proteomes" id="UP000006038">
    <property type="component" value="Chromosome 5"/>
</dbReference>
<reference evidence="2" key="2">
    <citation type="submission" date="2013-04" db="UniProtKB">
        <authorList>
            <consortium name="EnsemblPlants"/>
        </authorList>
    </citation>
    <scope>IDENTIFICATION</scope>
</reference>
<accession>J3M873</accession>
<name>J3M873_ORYBR</name>
<dbReference type="HOGENOM" id="CLU_2007452_0_0_1"/>
<keyword evidence="3" id="KW-1185">Reference proteome</keyword>
<protein>
    <submittedName>
        <fullName evidence="2">Uncharacterized protein</fullName>
    </submittedName>
</protein>
<keyword evidence="1" id="KW-1133">Transmembrane helix</keyword>
<evidence type="ECO:0000313" key="3">
    <source>
        <dbReference type="Proteomes" id="UP000006038"/>
    </source>
</evidence>
<reference evidence="2" key="1">
    <citation type="journal article" date="2013" name="Nat. Commun.">
        <title>Whole-genome sequencing of Oryza brachyantha reveals mechanisms underlying Oryza genome evolution.</title>
        <authorList>
            <person name="Chen J."/>
            <person name="Huang Q."/>
            <person name="Gao D."/>
            <person name="Wang J."/>
            <person name="Lang Y."/>
            <person name="Liu T."/>
            <person name="Li B."/>
            <person name="Bai Z."/>
            <person name="Luis Goicoechea J."/>
            <person name="Liang C."/>
            <person name="Chen C."/>
            <person name="Zhang W."/>
            <person name="Sun S."/>
            <person name="Liao Y."/>
            <person name="Zhang X."/>
            <person name="Yang L."/>
            <person name="Song C."/>
            <person name="Wang M."/>
            <person name="Shi J."/>
            <person name="Liu G."/>
            <person name="Liu J."/>
            <person name="Zhou H."/>
            <person name="Zhou W."/>
            <person name="Yu Q."/>
            <person name="An N."/>
            <person name="Chen Y."/>
            <person name="Cai Q."/>
            <person name="Wang B."/>
            <person name="Liu B."/>
            <person name="Min J."/>
            <person name="Huang Y."/>
            <person name="Wu H."/>
            <person name="Li Z."/>
            <person name="Zhang Y."/>
            <person name="Yin Y."/>
            <person name="Song W."/>
            <person name="Jiang J."/>
            <person name="Jackson S.A."/>
            <person name="Wing R.A."/>
            <person name="Wang J."/>
            <person name="Chen M."/>
        </authorList>
    </citation>
    <scope>NUCLEOTIDE SEQUENCE [LARGE SCALE GENOMIC DNA]</scope>
    <source>
        <strain evidence="2">cv. IRGC 101232</strain>
    </source>
</reference>
<sequence>MSRAPWGCFVVVVVVAVAGGGGGFVLVERFHAVKAELGYSGKHTVSPGRRCAKLTSHDDLLDSPCKLHGLMPGERNWSTDHLGGSDESTCESATALLRGLLLSLSVTGVLIMEIQDKAERVKVQ</sequence>
<proteinExistence type="predicted"/>
<dbReference type="EnsemblPlants" id="OB05G27970.1">
    <property type="protein sequence ID" value="OB05G27970.1"/>
    <property type="gene ID" value="OB05G27970"/>
</dbReference>
<evidence type="ECO:0000256" key="1">
    <source>
        <dbReference type="SAM" id="Phobius"/>
    </source>
</evidence>